<evidence type="ECO:0000256" key="14">
    <source>
        <dbReference type="PIRNR" id="PIRNR004491"/>
    </source>
</evidence>
<evidence type="ECO:0000256" key="1">
    <source>
        <dbReference type="ARBA" id="ARBA00004726"/>
    </source>
</evidence>
<keyword evidence="4 14" id="KW-0288">FMN</keyword>
<protein>
    <recommendedName>
        <fullName evidence="14">Riboflavin biosynthesis protein</fullName>
    </recommendedName>
    <domain>
        <recommendedName>
            <fullName evidence="14">Riboflavin kinase</fullName>
            <ecNumber evidence="14">2.7.1.26</ecNumber>
        </recommendedName>
        <alternativeName>
            <fullName evidence="14">Flavokinase</fullName>
        </alternativeName>
    </domain>
    <domain>
        <recommendedName>
            <fullName evidence="14">FMN adenylyltransferase</fullName>
            <ecNumber evidence="14">2.7.7.2</ecNumber>
        </recommendedName>
        <alternativeName>
            <fullName evidence="14">FAD pyrophosphorylase</fullName>
        </alternativeName>
        <alternativeName>
            <fullName evidence="14">FAD synthase</fullName>
        </alternativeName>
    </domain>
</protein>
<reference evidence="16 17" key="1">
    <citation type="submission" date="2016-10" db="EMBL/GenBank/DDBJ databases">
        <authorList>
            <person name="Varghese N."/>
            <person name="Submissions S."/>
        </authorList>
    </citation>
    <scope>NUCLEOTIDE SEQUENCE [LARGE SCALE GENOMIC DNA]</scope>
    <source>
        <strain evidence="16 17">WCP15</strain>
    </source>
</reference>
<dbReference type="GO" id="GO:0016301">
    <property type="term" value="F:kinase activity"/>
    <property type="evidence" value="ECO:0007669"/>
    <property type="project" value="UniProtKB-KW"/>
</dbReference>
<evidence type="ECO:0000256" key="2">
    <source>
        <dbReference type="ARBA" id="ARBA00005201"/>
    </source>
</evidence>
<dbReference type="InterPro" id="IPR015865">
    <property type="entry name" value="Riboflavin_kinase_bac/euk"/>
</dbReference>
<gene>
    <name evidence="16" type="ORF">SAMN05216447_11518</name>
</gene>
<keyword evidence="10 14" id="KW-0067">ATP-binding</keyword>
<dbReference type="PANTHER" id="PTHR22749">
    <property type="entry name" value="RIBOFLAVIN KINASE/FMN ADENYLYLTRANSFERASE"/>
    <property type="match status" value="1"/>
</dbReference>
<comment type="caution">
    <text evidence="16">The sequence shown here is derived from an EMBL/GenBank/DDBJ whole genome shotgun (WGS) entry which is preliminary data.</text>
</comment>
<evidence type="ECO:0000256" key="4">
    <source>
        <dbReference type="ARBA" id="ARBA00022643"/>
    </source>
</evidence>
<dbReference type="RefSeq" id="WP_078687598.1">
    <property type="nucleotide sequence ID" value="NZ_FNWT01000015.1"/>
</dbReference>
<dbReference type="PIRSF" id="PIRSF004491">
    <property type="entry name" value="FAD_Synth"/>
    <property type="match status" value="1"/>
</dbReference>
<comment type="pathway">
    <text evidence="2 14">Cofactor biosynthesis; FMN biosynthesis; FMN from riboflavin (ATP route): step 1/1.</text>
</comment>
<evidence type="ECO:0000313" key="16">
    <source>
        <dbReference type="EMBL" id="SEH70559.1"/>
    </source>
</evidence>
<evidence type="ECO:0000256" key="13">
    <source>
        <dbReference type="ARBA" id="ARBA00049494"/>
    </source>
</evidence>
<evidence type="ECO:0000256" key="11">
    <source>
        <dbReference type="ARBA" id="ARBA00023268"/>
    </source>
</evidence>
<proteinExistence type="inferred from homology"/>
<comment type="pathway">
    <text evidence="1 14">Cofactor biosynthesis; FAD biosynthesis; FAD from FMN: step 1/1.</text>
</comment>
<dbReference type="Proteomes" id="UP000199135">
    <property type="component" value="Unassembled WGS sequence"/>
</dbReference>
<keyword evidence="8 14" id="KW-0418">Kinase</keyword>
<name>A0A1H6KD90_9ACTN</name>
<evidence type="ECO:0000256" key="5">
    <source>
        <dbReference type="ARBA" id="ARBA00022679"/>
    </source>
</evidence>
<dbReference type="PANTHER" id="PTHR22749:SF6">
    <property type="entry name" value="RIBOFLAVIN KINASE"/>
    <property type="match status" value="1"/>
</dbReference>
<dbReference type="InterPro" id="IPR002606">
    <property type="entry name" value="Riboflavin_kinase_bac"/>
</dbReference>
<keyword evidence="3 14" id="KW-0285">Flavoprotein</keyword>
<dbReference type="Pfam" id="PF01687">
    <property type="entry name" value="Flavokinase"/>
    <property type="match status" value="1"/>
</dbReference>
<evidence type="ECO:0000256" key="3">
    <source>
        <dbReference type="ARBA" id="ARBA00022630"/>
    </source>
</evidence>
<dbReference type="EC" id="2.7.7.2" evidence="14"/>
<dbReference type="SUPFAM" id="SSF52374">
    <property type="entry name" value="Nucleotidylyl transferase"/>
    <property type="match status" value="1"/>
</dbReference>
<dbReference type="EMBL" id="FNWT01000015">
    <property type="protein sequence ID" value="SEH70559.1"/>
    <property type="molecule type" value="Genomic_DNA"/>
</dbReference>
<keyword evidence="11" id="KW-0511">Multifunctional enzyme</keyword>
<comment type="catalytic activity">
    <reaction evidence="12 14">
        <text>riboflavin + ATP = FMN + ADP + H(+)</text>
        <dbReference type="Rhea" id="RHEA:14357"/>
        <dbReference type="ChEBI" id="CHEBI:15378"/>
        <dbReference type="ChEBI" id="CHEBI:30616"/>
        <dbReference type="ChEBI" id="CHEBI:57986"/>
        <dbReference type="ChEBI" id="CHEBI:58210"/>
        <dbReference type="ChEBI" id="CHEBI:456216"/>
        <dbReference type="EC" id="2.7.1.26"/>
    </reaction>
</comment>
<dbReference type="CDD" id="cd02064">
    <property type="entry name" value="FAD_synthetase_N"/>
    <property type="match status" value="1"/>
</dbReference>
<dbReference type="SUPFAM" id="SSF82114">
    <property type="entry name" value="Riboflavin kinase-like"/>
    <property type="match status" value="1"/>
</dbReference>
<dbReference type="InterPro" id="IPR015864">
    <property type="entry name" value="FAD_synthase"/>
</dbReference>
<dbReference type="InterPro" id="IPR023465">
    <property type="entry name" value="Riboflavin_kinase_dom_sf"/>
</dbReference>
<sequence length="354" mass="37210">MTPLSYPLSSATSRELICESVFSDVQRGYGRVELPFGMAYVADGASLADKPPVACCIGAFDGLHLGHRDLVGSCMSDARSLGVLSAAVTFDPDPSEVLSCPSARLLGCADRLRGLMSLGLDLILVVRFDECLAATDYRAFLEDRLGGVVRLCSVHVGSNFRFGAGGAGDVAAISSWGEAHGVRCCGHDLVCSEGLPVSATRIRSLVASGDIDSARELLGRCHFVSGVVEHGRGQGRAFGFPTANLRFSPLSCVPGAGVYAGFFLFGGRAWPAAVNVGAPPSFGGPDPFFLEAHLVGFEGDIYGRSASVVFVRWLRPSRVFASTEELETVVRGNIDWVQENLGVGLGDSGLEVSA</sequence>
<dbReference type="InterPro" id="IPR023468">
    <property type="entry name" value="Riboflavin_kinase"/>
</dbReference>
<dbReference type="Gene3D" id="3.40.50.620">
    <property type="entry name" value="HUPs"/>
    <property type="match status" value="1"/>
</dbReference>
<comment type="similarity">
    <text evidence="14">Belongs to the ribF family.</text>
</comment>
<organism evidence="16 17">
    <name type="scientific">Parafannyhessea umbonata</name>
    <dbReference type="NCBI Taxonomy" id="604330"/>
    <lineage>
        <taxon>Bacteria</taxon>
        <taxon>Bacillati</taxon>
        <taxon>Actinomycetota</taxon>
        <taxon>Coriobacteriia</taxon>
        <taxon>Coriobacteriales</taxon>
        <taxon>Atopobiaceae</taxon>
        <taxon>Parafannyhessea</taxon>
    </lineage>
</organism>
<accession>A0A1H6KD90</accession>
<evidence type="ECO:0000256" key="9">
    <source>
        <dbReference type="ARBA" id="ARBA00022827"/>
    </source>
</evidence>
<dbReference type="InterPro" id="IPR014729">
    <property type="entry name" value="Rossmann-like_a/b/a_fold"/>
</dbReference>
<evidence type="ECO:0000259" key="15">
    <source>
        <dbReference type="SMART" id="SM00904"/>
    </source>
</evidence>
<evidence type="ECO:0000256" key="8">
    <source>
        <dbReference type="ARBA" id="ARBA00022777"/>
    </source>
</evidence>
<feature type="domain" description="Riboflavin kinase" evidence="15">
    <location>
        <begin position="217"/>
        <end position="342"/>
    </location>
</feature>
<keyword evidence="9 14" id="KW-0274">FAD</keyword>
<evidence type="ECO:0000313" key="17">
    <source>
        <dbReference type="Proteomes" id="UP000199135"/>
    </source>
</evidence>
<dbReference type="Pfam" id="PF06574">
    <property type="entry name" value="FAD_syn"/>
    <property type="match status" value="1"/>
</dbReference>
<dbReference type="GO" id="GO:0016779">
    <property type="term" value="F:nucleotidyltransferase activity"/>
    <property type="evidence" value="ECO:0007669"/>
    <property type="project" value="UniProtKB-KW"/>
</dbReference>
<keyword evidence="7 14" id="KW-0547">Nucleotide-binding</keyword>
<dbReference type="Gene3D" id="2.40.30.30">
    <property type="entry name" value="Riboflavin kinase-like"/>
    <property type="match status" value="1"/>
</dbReference>
<keyword evidence="17" id="KW-1185">Reference proteome</keyword>
<evidence type="ECO:0000256" key="10">
    <source>
        <dbReference type="ARBA" id="ARBA00022840"/>
    </source>
</evidence>
<keyword evidence="5 14" id="KW-0808">Transferase</keyword>
<comment type="catalytic activity">
    <reaction evidence="13 14">
        <text>FMN + ATP + H(+) = FAD + diphosphate</text>
        <dbReference type="Rhea" id="RHEA:17237"/>
        <dbReference type="ChEBI" id="CHEBI:15378"/>
        <dbReference type="ChEBI" id="CHEBI:30616"/>
        <dbReference type="ChEBI" id="CHEBI:33019"/>
        <dbReference type="ChEBI" id="CHEBI:57692"/>
        <dbReference type="ChEBI" id="CHEBI:58210"/>
        <dbReference type="EC" id="2.7.7.2"/>
    </reaction>
</comment>
<evidence type="ECO:0000256" key="12">
    <source>
        <dbReference type="ARBA" id="ARBA00047880"/>
    </source>
</evidence>
<dbReference type="SMART" id="SM00904">
    <property type="entry name" value="Flavokinase"/>
    <property type="match status" value="1"/>
</dbReference>
<evidence type="ECO:0000256" key="6">
    <source>
        <dbReference type="ARBA" id="ARBA00022695"/>
    </source>
</evidence>
<evidence type="ECO:0000256" key="7">
    <source>
        <dbReference type="ARBA" id="ARBA00022741"/>
    </source>
</evidence>
<keyword evidence="6 14" id="KW-0548">Nucleotidyltransferase</keyword>
<dbReference type="EC" id="2.7.1.26" evidence="14"/>